<protein>
    <submittedName>
        <fullName evidence="1">Uncharacterized protein</fullName>
    </submittedName>
</protein>
<proteinExistence type="predicted"/>
<evidence type="ECO:0000313" key="1">
    <source>
        <dbReference type="EMBL" id="MPL91674.1"/>
    </source>
</evidence>
<sequence length="60" mass="7295">MLIVKIKSHKSKKEYRYKTKRNLYQELKNLKFRGVEILNLNFYSKSQSWGKCEKLIVITE</sequence>
<organism evidence="1">
    <name type="scientific">bioreactor metagenome</name>
    <dbReference type="NCBI Taxonomy" id="1076179"/>
    <lineage>
        <taxon>unclassified sequences</taxon>
        <taxon>metagenomes</taxon>
        <taxon>ecological metagenomes</taxon>
    </lineage>
</organism>
<comment type="caution">
    <text evidence="1">The sequence shown here is derived from an EMBL/GenBank/DDBJ whole genome shotgun (WGS) entry which is preliminary data.</text>
</comment>
<name>A0A644VJU9_9ZZZZ</name>
<dbReference type="EMBL" id="VSSQ01000336">
    <property type="protein sequence ID" value="MPL91674.1"/>
    <property type="molecule type" value="Genomic_DNA"/>
</dbReference>
<accession>A0A644VJU9</accession>
<dbReference type="AlphaFoldDB" id="A0A644VJU9"/>
<gene>
    <name evidence="1" type="ORF">SDC9_37750</name>
</gene>
<reference evidence="1" key="1">
    <citation type="submission" date="2019-08" db="EMBL/GenBank/DDBJ databases">
        <authorList>
            <person name="Kucharzyk K."/>
            <person name="Murdoch R.W."/>
            <person name="Higgins S."/>
            <person name="Loffler F."/>
        </authorList>
    </citation>
    <scope>NUCLEOTIDE SEQUENCE</scope>
</reference>